<dbReference type="RefSeq" id="WP_154415274.1">
    <property type="nucleotide sequence ID" value="NZ_CP136975.1"/>
</dbReference>
<organism evidence="1 2">
    <name type="scientific">Xylella fastidiosa subsp. multiplex</name>
    <dbReference type="NCBI Taxonomy" id="644357"/>
    <lineage>
        <taxon>Bacteria</taxon>
        <taxon>Pseudomonadati</taxon>
        <taxon>Pseudomonadota</taxon>
        <taxon>Gammaproteobacteria</taxon>
        <taxon>Lysobacterales</taxon>
        <taxon>Lysobacteraceae</taxon>
        <taxon>Xylella</taxon>
    </lineage>
</organism>
<reference evidence="1" key="2">
    <citation type="journal article" date="2023" name="Commun. Biol.">
        <title>Suspicions of two bridgehead invasions of Xylella fastidiosa subsp. multiplex in France.</title>
        <authorList>
            <person name="Dupas E."/>
            <person name="Durand K."/>
            <person name="Rieux A."/>
            <person name="Briand M."/>
            <person name="Pruvost O."/>
            <person name="Cunty A."/>
            <person name="Denance N."/>
            <person name="Donnadieu C."/>
            <person name="Legendre B."/>
            <person name="Lopez-Roques C."/>
            <person name="Cesbron S."/>
            <person name="Ravigne V."/>
            <person name="Jacques M.A."/>
        </authorList>
    </citation>
    <scope>NUCLEOTIDE SEQUENCE</scope>
    <source>
        <strain evidence="1">CFBP8070</strain>
    </source>
</reference>
<gene>
    <name evidence="1" type="ORF">LOK82_09125</name>
</gene>
<dbReference type="EMBL" id="JAJKGN010000001">
    <property type="protein sequence ID" value="MDC6408778.1"/>
    <property type="molecule type" value="Genomic_DNA"/>
</dbReference>
<protein>
    <submittedName>
        <fullName evidence="1">Uncharacterized protein</fullName>
    </submittedName>
</protein>
<accession>A0AAW6HW00</accession>
<evidence type="ECO:0000313" key="2">
    <source>
        <dbReference type="Proteomes" id="UP001220702"/>
    </source>
</evidence>
<dbReference type="AlphaFoldDB" id="A0AAW6HW00"/>
<sequence>MSNVLHAVAAISDSLIPAPYGILILAGRGAIEAAPPARRWSSVFSGTLEQNRLGKLHVPILAMMKHQEYKEIIK</sequence>
<proteinExistence type="predicted"/>
<reference evidence="1" key="1">
    <citation type="submission" date="2021-11" db="EMBL/GenBank/DDBJ databases">
        <authorList>
            <person name="Denance N."/>
            <person name="Briand M."/>
            <person name="Dupas E."/>
            <person name="Durand K."/>
            <person name="Legendre B."/>
            <person name="Cunty A."/>
            <person name="Donnadieu C."/>
            <person name="Lopez Roques C."/>
            <person name="Cesbron S."/>
            <person name="Jacques M.A."/>
        </authorList>
    </citation>
    <scope>NUCLEOTIDE SEQUENCE</scope>
    <source>
        <strain evidence="1">CFBP8070</strain>
    </source>
</reference>
<comment type="caution">
    <text evidence="1">The sequence shown here is derived from an EMBL/GenBank/DDBJ whole genome shotgun (WGS) entry which is preliminary data.</text>
</comment>
<name>A0AAW6HW00_XYLFS</name>
<dbReference type="Proteomes" id="UP001220702">
    <property type="component" value="Unassembled WGS sequence"/>
</dbReference>
<evidence type="ECO:0000313" key="1">
    <source>
        <dbReference type="EMBL" id="MDC6408778.1"/>
    </source>
</evidence>